<accession>A0A1I0HR42</accession>
<dbReference type="STRING" id="930131.SAMN05216389_1464"/>
<evidence type="ECO:0000313" key="1">
    <source>
        <dbReference type="EMBL" id="SET86264.1"/>
    </source>
</evidence>
<sequence length="210" mass="22645">DAGMKVENLLTAGSYNELATEKQVNEHQADYTQHVDDETAHGIGDKTTLQTTEKTSIVGAINEVFTNVSDGKDLIGGAITDKDSNIEVPTDPTFQYLADAIGSIEAGGTGKKWASGSSMTTKVNSRDFVFTVTGLGFKPNLVIGLYNNSALYGFSTYITYGIINVNFGRADSTTTFTDPITVSQGEFTSIHRFGSTFNGDSYEIDWVAFE</sequence>
<dbReference type="Proteomes" id="UP000198618">
    <property type="component" value="Unassembled WGS sequence"/>
</dbReference>
<evidence type="ECO:0000313" key="2">
    <source>
        <dbReference type="Proteomes" id="UP000198618"/>
    </source>
</evidence>
<name>A0A1I0HR42_9BACI</name>
<dbReference type="AlphaFoldDB" id="A0A1I0HR42"/>
<feature type="non-terminal residue" evidence="1">
    <location>
        <position position="1"/>
    </location>
</feature>
<dbReference type="EMBL" id="FOHE01000046">
    <property type="protein sequence ID" value="SET86264.1"/>
    <property type="molecule type" value="Genomic_DNA"/>
</dbReference>
<gene>
    <name evidence="1" type="ORF">SAMN05216389_1464</name>
</gene>
<reference evidence="1 2" key="1">
    <citation type="submission" date="2016-10" db="EMBL/GenBank/DDBJ databases">
        <authorList>
            <person name="de Groot N.N."/>
        </authorList>
    </citation>
    <scope>NUCLEOTIDE SEQUENCE [LARGE SCALE GENOMIC DNA]</scope>
    <source>
        <strain evidence="1 2">IBRC-M 10780</strain>
    </source>
</reference>
<protein>
    <submittedName>
        <fullName evidence="1">Uncharacterized protein</fullName>
    </submittedName>
</protein>
<dbReference type="RefSeq" id="WP_211753636.1">
    <property type="nucleotide sequence ID" value="NZ_FOHE01000046.1"/>
</dbReference>
<organism evidence="1 2">
    <name type="scientific">Oceanobacillus limi</name>
    <dbReference type="NCBI Taxonomy" id="930131"/>
    <lineage>
        <taxon>Bacteria</taxon>
        <taxon>Bacillati</taxon>
        <taxon>Bacillota</taxon>
        <taxon>Bacilli</taxon>
        <taxon>Bacillales</taxon>
        <taxon>Bacillaceae</taxon>
        <taxon>Oceanobacillus</taxon>
    </lineage>
</organism>
<proteinExistence type="predicted"/>
<keyword evidence="2" id="KW-1185">Reference proteome</keyword>